<keyword evidence="10" id="KW-1185">Reference proteome</keyword>
<keyword evidence="4" id="KW-0378">Hydrolase</keyword>
<evidence type="ECO:0000256" key="4">
    <source>
        <dbReference type="ARBA" id="ARBA00022801"/>
    </source>
</evidence>
<feature type="region of interest" description="Disordered" evidence="7">
    <location>
        <begin position="50"/>
        <end position="69"/>
    </location>
</feature>
<dbReference type="EC" id="3.1.3.48" evidence="2"/>
<reference evidence="9" key="1">
    <citation type="submission" date="2020-12" db="EMBL/GenBank/DDBJ databases">
        <authorList>
            <consortium name="Molecular Ecology Group"/>
        </authorList>
    </citation>
    <scope>NUCLEOTIDE SEQUENCE</scope>
    <source>
        <strain evidence="9">TBG_1078</strain>
    </source>
</reference>
<sequence length="278" mass="31060">MECATRTAIKPILYDHSGVKLQNAKHDRLSDIEEAQRGWWHSGLAPAFGPGRDPGDPGSNPTSGSRCMEPASPSAYGPLPNTSCHFWFMFWQQKTKAVVTLNSCGEGIGARHTCEFLVRRCEVYYMVHLLQLGNINNSGVSLLPASSLTFLFKVRESVIHYHAGTGCSSRFSQADMCFAYVTIIEGAKFIKGDSNIQKWWKELSKEDVCPVFHHSPTKIMAEKYNGNRTGLEEEKLTVGSYTGLSSKMQDTVAENSQWEKANTAQKVQQMKQRLNETE</sequence>
<dbReference type="InterPro" id="IPR051985">
    <property type="entry name" value="NR_tyrosine_phosphatase"/>
</dbReference>
<organism evidence="9 10">
    <name type="scientific">Nyctereutes procyonoides</name>
    <name type="common">Raccoon dog</name>
    <name type="synonym">Canis procyonoides</name>
    <dbReference type="NCBI Taxonomy" id="34880"/>
    <lineage>
        <taxon>Eukaryota</taxon>
        <taxon>Metazoa</taxon>
        <taxon>Chordata</taxon>
        <taxon>Craniata</taxon>
        <taxon>Vertebrata</taxon>
        <taxon>Euteleostomi</taxon>
        <taxon>Mammalia</taxon>
        <taxon>Eutheria</taxon>
        <taxon>Laurasiatheria</taxon>
        <taxon>Carnivora</taxon>
        <taxon>Caniformia</taxon>
        <taxon>Canidae</taxon>
        <taxon>Nyctereutes</taxon>
    </lineage>
</organism>
<dbReference type="GO" id="GO:0005634">
    <property type="term" value="C:nucleus"/>
    <property type="evidence" value="ECO:0007669"/>
    <property type="project" value="TreeGrafter"/>
</dbReference>
<dbReference type="GO" id="GO:0070373">
    <property type="term" value="P:negative regulation of ERK1 and ERK2 cascade"/>
    <property type="evidence" value="ECO:0007669"/>
    <property type="project" value="TreeGrafter"/>
</dbReference>
<gene>
    <name evidence="9" type="ORF">NYPRO_LOCUS24564</name>
</gene>
<name>A0A811ZTE2_NYCPR</name>
<comment type="caution">
    <text evidence="9">The sequence shown here is derived from an EMBL/GenBank/DDBJ whole genome shotgun (WGS) entry which is preliminary data.</text>
</comment>
<dbReference type="GO" id="GO:0012505">
    <property type="term" value="C:endomembrane system"/>
    <property type="evidence" value="ECO:0007669"/>
    <property type="project" value="UniProtKB-SubCell"/>
</dbReference>
<comment type="subcellular location">
    <subcellularLocation>
        <location evidence="1">Endomembrane system</location>
    </subcellularLocation>
</comment>
<keyword evidence="5" id="KW-0904">Protein phosphatase</keyword>
<dbReference type="PANTHER" id="PTHR46047:SF1">
    <property type="entry name" value="TYROSINE-PROTEIN PHOSPHATASE NON-RECEPTOR TYPE 2"/>
    <property type="match status" value="1"/>
</dbReference>
<feature type="compositionally biased region" description="Polar residues" evidence="7">
    <location>
        <begin position="258"/>
        <end position="272"/>
    </location>
</feature>
<dbReference type="InterPro" id="IPR000242">
    <property type="entry name" value="PTP_cat"/>
</dbReference>
<evidence type="ECO:0000256" key="5">
    <source>
        <dbReference type="ARBA" id="ARBA00022912"/>
    </source>
</evidence>
<dbReference type="GO" id="GO:0046426">
    <property type="term" value="P:negative regulation of receptor signaling pathway via JAK-STAT"/>
    <property type="evidence" value="ECO:0007669"/>
    <property type="project" value="TreeGrafter"/>
</dbReference>
<keyword evidence="6" id="KW-0472">Membrane</keyword>
<evidence type="ECO:0000259" key="8">
    <source>
        <dbReference type="PROSITE" id="PS50055"/>
    </source>
</evidence>
<evidence type="ECO:0000313" key="10">
    <source>
        <dbReference type="Proteomes" id="UP000645828"/>
    </source>
</evidence>
<feature type="domain" description="Tyrosine-protein phosphatase" evidence="8">
    <location>
        <begin position="9"/>
        <end position="125"/>
    </location>
</feature>
<evidence type="ECO:0000256" key="1">
    <source>
        <dbReference type="ARBA" id="ARBA00004308"/>
    </source>
</evidence>
<dbReference type="GO" id="GO:0004726">
    <property type="term" value="F:non-membrane spanning protein tyrosine phosphatase activity"/>
    <property type="evidence" value="ECO:0007669"/>
    <property type="project" value="TreeGrafter"/>
</dbReference>
<evidence type="ECO:0000256" key="6">
    <source>
        <dbReference type="ARBA" id="ARBA00023136"/>
    </source>
</evidence>
<dbReference type="GO" id="GO:0005737">
    <property type="term" value="C:cytoplasm"/>
    <property type="evidence" value="ECO:0007669"/>
    <property type="project" value="TreeGrafter"/>
</dbReference>
<evidence type="ECO:0000256" key="7">
    <source>
        <dbReference type="SAM" id="MobiDB-lite"/>
    </source>
</evidence>
<dbReference type="Gene3D" id="3.90.190.10">
    <property type="entry name" value="Protein tyrosine phosphatase superfamily"/>
    <property type="match status" value="1"/>
</dbReference>
<dbReference type="SUPFAM" id="SSF52799">
    <property type="entry name" value="(Phosphotyrosine protein) phosphatases II"/>
    <property type="match status" value="1"/>
</dbReference>
<dbReference type="AlphaFoldDB" id="A0A811ZTE2"/>
<dbReference type="InterPro" id="IPR029021">
    <property type="entry name" value="Prot-tyrosine_phosphatase-like"/>
</dbReference>
<dbReference type="Pfam" id="PF00102">
    <property type="entry name" value="Y_phosphatase"/>
    <property type="match status" value="1"/>
</dbReference>
<keyword evidence="3" id="KW-0597">Phosphoprotein</keyword>
<evidence type="ECO:0000256" key="2">
    <source>
        <dbReference type="ARBA" id="ARBA00013064"/>
    </source>
</evidence>
<dbReference type="PROSITE" id="PS50055">
    <property type="entry name" value="TYR_PHOSPHATASE_PTP"/>
    <property type="match status" value="1"/>
</dbReference>
<evidence type="ECO:0000313" key="9">
    <source>
        <dbReference type="EMBL" id="CAD7691770.1"/>
    </source>
</evidence>
<proteinExistence type="predicted"/>
<accession>A0A811ZTE2</accession>
<dbReference type="GO" id="GO:0019901">
    <property type="term" value="F:protein kinase binding"/>
    <property type="evidence" value="ECO:0007669"/>
    <property type="project" value="TreeGrafter"/>
</dbReference>
<dbReference type="PANTHER" id="PTHR46047">
    <property type="entry name" value="TYROSINE-PROTEIN PHOSPHATASE NON-RECEPTOR TYPE 61F"/>
    <property type="match status" value="1"/>
</dbReference>
<dbReference type="EMBL" id="CAJHUB010000775">
    <property type="protein sequence ID" value="CAD7691770.1"/>
    <property type="molecule type" value="Genomic_DNA"/>
</dbReference>
<feature type="region of interest" description="Disordered" evidence="7">
    <location>
        <begin position="258"/>
        <end position="278"/>
    </location>
</feature>
<evidence type="ECO:0000256" key="3">
    <source>
        <dbReference type="ARBA" id="ARBA00022553"/>
    </source>
</evidence>
<dbReference type="Proteomes" id="UP000645828">
    <property type="component" value="Unassembled WGS sequence"/>
</dbReference>
<protein>
    <recommendedName>
        <fullName evidence="2">protein-tyrosine-phosphatase</fullName>
        <ecNumber evidence="2">3.1.3.48</ecNumber>
    </recommendedName>
</protein>